<comment type="caution">
    <text evidence="1">The sequence shown here is derived from an EMBL/GenBank/DDBJ whole genome shotgun (WGS) entry which is preliminary data.</text>
</comment>
<dbReference type="EMBL" id="LNUW01000004">
    <property type="protein sequence ID" value="KXG87640.1"/>
    <property type="molecule type" value="Genomic_DNA"/>
</dbReference>
<protein>
    <submittedName>
        <fullName evidence="1">Uncharacterized protein</fullName>
    </submittedName>
</protein>
<sequence>MDYIDCDMRALQTKTARFLGKTVLQYLKIQREIFTGYQKRRSMREKRQNLQVREMLRPSRISVRFRP</sequence>
<keyword evidence="2" id="KW-1185">Reference proteome</keyword>
<name>A0A135P894_9HYPH</name>
<evidence type="ECO:0000313" key="2">
    <source>
        <dbReference type="Proteomes" id="UP000070498"/>
    </source>
</evidence>
<proteinExistence type="predicted"/>
<dbReference type="Proteomes" id="UP000070498">
    <property type="component" value="Unassembled WGS sequence"/>
</dbReference>
<accession>A0A135P894</accession>
<evidence type="ECO:0000313" key="1">
    <source>
        <dbReference type="EMBL" id="KXG87640.1"/>
    </source>
</evidence>
<organism evidence="1 2">
    <name type="scientific">Agrobacterium bohemicum</name>
    <dbReference type="NCBI Taxonomy" id="2052828"/>
    <lineage>
        <taxon>Bacteria</taxon>
        <taxon>Pseudomonadati</taxon>
        <taxon>Pseudomonadota</taxon>
        <taxon>Alphaproteobacteria</taxon>
        <taxon>Hyphomicrobiales</taxon>
        <taxon>Rhizobiaceae</taxon>
        <taxon>Rhizobium/Agrobacterium group</taxon>
        <taxon>Agrobacterium</taxon>
    </lineage>
</organism>
<dbReference type="AlphaFoldDB" id="A0A135P894"/>
<reference evidence="1 2" key="1">
    <citation type="submission" date="2015-11" db="EMBL/GenBank/DDBJ databases">
        <title>Draft genome sequence of Agrobacterium sp. R89-1.</title>
        <authorList>
            <person name="Zahradnik J."/>
            <person name="Kyslikova E."/>
            <person name="Palyzova A."/>
            <person name="Kyslik P."/>
        </authorList>
    </citation>
    <scope>NUCLEOTIDE SEQUENCE [LARGE SCALE GENOMIC DNA]</scope>
    <source>
        <strain evidence="1 2">R89-1</strain>
    </source>
</reference>
<dbReference type="STRING" id="2052828.ATO67_18535"/>
<gene>
    <name evidence="1" type="ORF">ATO67_18535</name>
</gene>